<dbReference type="CDD" id="cd07990">
    <property type="entry name" value="LPLAT_LCLAT1-like"/>
    <property type="match status" value="1"/>
</dbReference>
<dbReference type="HOGENOM" id="CLU_020083_0_0_1"/>
<dbReference type="PANTHER" id="PTHR10983:SF16">
    <property type="entry name" value="LYSOCARDIOLIPIN ACYLTRANSFERASE 1"/>
    <property type="match status" value="1"/>
</dbReference>
<feature type="compositionally biased region" description="Basic and acidic residues" evidence="4">
    <location>
        <begin position="613"/>
        <end position="623"/>
    </location>
</feature>
<evidence type="ECO:0000256" key="3">
    <source>
        <dbReference type="ARBA" id="ARBA00023315"/>
    </source>
</evidence>
<protein>
    <recommendedName>
        <fullName evidence="5">Phospholipid/glycerol acyltransferase domain-containing protein</fullName>
    </recommendedName>
</protein>
<evidence type="ECO:0000256" key="2">
    <source>
        <dbReference type="ARBA" id="ARBA00022679"/>
    </source>
</evidence>
<dbReference type="EMBL" id="KB445556">
    <property type="protein sequence ID" value="EMC96101.1"/>
    <property type="molecule type" value="Genomic_DNA"/>
</dbReference>
<name>M2MHL2_BAUPA</name>
<keyword evidence="3" id="KW-0012">Acyltransferase</keyword>
<feature type="region of interest" description="Disordered" evidence="4">
    <location>
        <begin position="467"/>
        <end position="491"/>
    </location>
</feature>
<feature type="region of interest" description="Disordered" evidence="4">
    <location>
        <begin position="1"/>
        <end position="34"/>
    </location>
</feature>
<keyword evidence="2" id="KW-0808">Transferase</keyword>
<dbReference type="SMART" id="SM00563">
    <property type="entry name" value="PlsC"/>
    <property type="match status" value="1"/>
</dbReference>
<feature type="compositionally biased region" description="Polar residues" evidence="4">
    <location>
        <begin position="17"/>
        <end position="27"/>
    </location>
</feature>
<evidence type="ECO:0000313" key="7">
    <source>
        <dbReference type="Proteomes" id="UP000011761"/>
    </source>
</evidence>
<evidence type="ECO:0000256" key="4">
    <source>
        <dbReference type="SAM" id="MobiDB-lite"/>
    </source>
</evidence>
<dbReference type="SUPFAM" id="SSF69593">
    <property type="entry name" value="Glycerol-3-phosphate (1)-acyltransferase"/>
    <property type="match status" value="1"/>
</dbReference>
<feature type="compositionally biased region" description="Low complexity" evidence="4">
    <location>
        <begin position="625"/>
        <end position="636"/>
    </location>
</feature>
<dbReference type="AlphaFoldDB" id="M2MHL2"/>
<feature type="compositionally biased region" description="Basic and acidic residues" evidence="4">
    <location>
        <begin position="637"/>
        <end position="646"/>
    </location>
</feature>
<evidence type="ECO:0000256" key="1">
    <source>
        <dbReference type="ARBA" id="ARBA00008655"/>
    </source>
</evidence>
<dbReference type="Pfam" id="PF01553">
    <property type="entry name" value="Acyltransferase"/>
    <property type="match status" value="1"/>
</dbReference>
<proteinExistence type="inferred from homology"/>
<dbReference type="InterPro" id="IPR002123">
    <property type="entry name" value="Plipid/glycerol_acylTrfase"/>
</dbReference>
<dbReference type="STRING" id="717646.M2MHL2"/>
<dbReference type="InterPro" id="IPR032098">
    <property type="entry name" value="Acyltransf_C"/>
</dbReference>
<dbReference type="GO" id="GO:0016746">
    <property type="term" value="F:acyltransferase activity"/>
    <property type="evidence" value="ECO:0007669"/>
    <property type="project" value="UniProtKB-KW"/>
</dbReference>
<organism evidence="6 7">
    <name type="scientific">Baudoinia panamericana (strain UAMH 10762)</name>
    <name type="common">Angels' share fungus</name>
    <name type="synonym">Baudoinia compniacensis (strain UAMH 10762)</name>
    <dbReference type="NCBI Taxonomy" id="717646"/>
    <lineage>
        <taxon>Eukaryota</taxon>
        <taxon>Fungi</taxon>
        <taxon>Dikarya</taxon>
        <taxon>Ascomycota</taxon>
        <taxon>Pezizomycotina</taxon>
        <taxon>Dothideomycetes</taxon>
        <taxon>Dothideomycetidae</taxon>
        <taxon>Mycosphaerellales</taxon>
        <taxon>Teratosphaeriaceae</taxon>
        <taxon>Baudoinia</taxon>
    </lineage>
</organism>
<dbReference type="RefSeq" id="XP_007676879.1">
    <property type="nucleotide sequence ID" value="XM_007678689.1"/>
</dbReference>
<dbReference type="OrthoDB" id="189226at2759"/>
<reference evidence="6 7" key="1">
    <citation type="journal article" date="2012" name="PLoS Pathog.">
        <title>Diverse lifestyles and strategies of plant pathogenesis encoded in the genomes of eighteen Dothideomycetes fungi.</title>
        <authorList>
            <person name="Ohm R.A."/>
            <person name="Feau N."/>
            <person name="Henrissat B."/>
            <person name="Schoch C.L."/>
            <person name="Horwitz B.A."/>
            <person name="Barry K.W."/>
            <person name="Condon B.J."/>
            <person name="Copeland A.C."/>
            <person name="Dhillon B."/>
            <person name="Glaser F."/>
            <person name="Hesse C.N."/>
            <person name="Kosti I."/>
            <person name="LaButti K."/>
            <person name="Lindquist E.A."/>
            <person name="Lucas S."/>
            <person name="Salamov A.A."/>
            <person name="Bradshaw R.E."/>
            <person name="Ciuffetti L."/>
            <person name="Hamelin R.C."/>
            <person name="Kema G.H.J."/>
            <person name="Lawrence C."/>
            <person name="Scott J.A."/>
            <person name="Spatafora J.W."/>
            <person name="Turgeon B.G."/>
            <person name="de Wit P.J.G.M."/>
            <person name="Zhong S."/>
            <person name="Goodwin S.B."/>
            <person name="Grigoriev I.V."/>
        </authorList>
    </citation>
    <scope>NUCLEOTIDE SEQUENCE [LARGE SCALE GENOMIC DNA]</scope>
    <source>
        <strain evidence="6 7">UAMH 10762</strain>
    </source>
</reference>
<evidence type="ECO:0000259" key="5">
    <source>
        <dbReference type="SMART" id="SM00563"/>
    </source>
</evidence>
<sequence>MVARSTTSGDGGAGLTLTKSGVNNPNPIQHGGMGQAERAFSAASTFLSGLLAISASQFIGAPLKLVDPKAYDGYMAWTKESFAVLMTTITQWWAPTVVRVSGDDSMKGQLFQMDDGTLKCNFPHRMVLMANHQLYTDWLYLWWIAYTNKMHGRIYIILKESMKQLPIFGWGAQFYNFIFLSRKWETDRWRFKSALSHLKNPEDPMWLLIFPEGTNLSAVTREKSAAWAKKSGIPDMKNQLLPRTTGLQFILQELKHSTNWLYDCTVAYEGVPKGEYGQDIFTLRSSFFEGRPPKSVNMFWRRYRISDIPLDNDQAFGRWLMNRWREKDYILEYYYKFKNFPADDPVSAMQAVEGKKEPNHAKMISTEVKGGGWDEFLSIFGPITTAAGALSAVDMTEPLNFDNLLAKVAEQQQLNLLDIGKAPIAATSQEAIRNALRAANAHSPLPSGVMDKLLQVAPQTQEQMQKTLASSGNAEVAKKASQAPAAKGQVSSATQQNIMRVAQQVQQNIARAAPPARKANSVSSIPVGGEAANTTRRSSVNPAASMQKAMPMANMQAMVTRPLSTMAIQTAAASVRNAAAQRTREKGAALPGQTPPAAAKKAQSGASVSNGVKRPEGKAKLSPDAEAAIKQAVAAKANKERAEKKKVQPLTAANLAAASTKRSAGSKPIGTQKYVDGRKVKA</sequence>
<dbReference type="eggNOG" id="KOG1505">
    <property type="taxonomic scope" value="Eukaryota"/>
</dbReference>
<dbReference type="Proteomes" id="UP000011761">
    <property type="component" value="Unassembled WGS sequence"/>
</dbReference>
<dbReference type="GO" id="GO:0005783">
    <property type="term" value="C:endoplasmic reticulum"/>
    <property type="evidence" value="ECO:0007669"/>
    <property type="project" value="TreeGrafter"/>
</dbReference>
<dbReference type="GeneID" id="19112551"/>
<keyword evidence="7" id="KW-1185">Reference proteome</keyword>
<comment type="similarity">
    <text evidence="1">Belongs to the 1-acyl-sn-glycerol-3-phosphate acyltransferase family.</text>
</comment>
<dbReference type="Pfam" id="PF16076">
    <property type="entry name" value="Acyltransf_C"/>
    <property type="match status" value="1"/>
</dbReference>
<gene>
    <name evidence="6" type="ORF">BAUCODRAFT_34884</name>
</gene>
<feature type="domain" description="Phospholipid/glycerol acyltransferase" evidence="5">
    <location>
        <begin position="126"/>
        <end position="248"/>
    </location>
</feature>
<feature type="region of interest" description="Disordered" evidence="4">
    <location>
        <begin position="513"/>
        <end position="544"/>
    </location>
</feature>
<evidence type="ECO:0000313" key="6">
    <source>
        <dbReference type="EMBL" id="EMC96101.1"/>
    </source>
</evidence>
<accession>M2MHL2</accession>
<dbReference type="PANTHER" id="PTHR10983">
    <property type="entry name" value="1-ACYLGLYCEROL-3-PHOSPHATE ACYLTRANSFERASE-RELATED"/>
    <property type="match status" value="1"/>
</dbReference>
<feature type="compositionally biased region" description="Polar residues" evidence="4">
    <location>
        <begin position="532"/>
        <end position="544"/>
    </location>
</feature>
<dbReference type="GO" id="GO:0036149">
    <property type="term" value="P:phosphatidylinositol acyl-chain remodeling"/>
    <property type="evidence" value="ECO:0007669"/>
    <property type="project" value="TreeGrafter"/>
</dbReference>
<dbReference type="KEGG" id="bcom:BAUCODRAFT_34884"/>
<feature type="region of interest" description="Disordered" evidence="4">
    <location>
        <begin position="577"/>
        <end position="682"/>
    </location>
</feature>